<organism evidence="2 3">
    <name type="scientific">Ottowia cancrivicina</name>
    <dbReference type="NCBI Taxonomy" id="3040346"/>
    <lineage>
        <taxon>Bacteria</taxon>
        <taxon>Pseudomonadati</taxon>
        <taxon>Pseudomonadota</taxon>
        <taxon>Betaproteobacteria</taxon>
        <taxon>Burkholderiales</taxon>
        <taxon>Comamonadaceae</taxon>
        <taxon>Ottowia</taxon>
    </lineage>
</organism>
<keyword evidence="1" id="KW-0472">Membrane</keyword>
<dbReference type="PROSITE" id="PS51257">
    <property type="entry name" value="PROKAR_LIPOPROTEIN"/>
    <property type="match status" value="1"/>
</dbReference>
<reference evidence="2 3" key="1">
    <citation type="submission" date="2023-04" db="EMBL/GenBank/DDBJ databases">
        <title>Ottowia paracancer sp. nov., isolated from human stomach.</title>
        <authorList>
            <person name="Song Y."/>
        </authorList>
    </citation>
    <scope>NUCLEOTIDE SEQUENCE [LARGE SCALE GENOMIC DNA]</scope>
    <source>
        <strain evidence="2 3">10c7w1</strain>
    </source>
</reference>
<dbReference type="EMBL" id="JARVII010000087">
    <property type="protein sequence ID" value="MDG9700636.1"/>
    <property type="molecule type" value="Genomic_DNA"/>
</dbReference>
<dbReference type="AlphaFoldDB" id="A0AAW6RPL3"/>
<protein>
    <submittedName>
        <fullName evidence="2">Uncharacterized protein</fullName>
    </submittedName>
</protein>
<feature type="transmembrane region" description="Helical" evidence="1">
    <location>
        <begin position="12"/>
        <end position="31"/>
    </location>
</feature>
<evidence type="ECO:0000313" key="2">
    <source>
        <dbReference type="EMBL" id="MDG9700636.1"/>
    </source>
</evidence>
<comment type="caution">
    <text evidence="2">The sequence shown here is derived from an EMBL/GenBank/DDBJ whole genome shotgun (WGS) entry which is preliminary data.</text>
</comment>
<keyword evidence="1" id="KW-1133">Transmembrane helix</keyword>
<keyword evidence="1" id="KW-0812">Transmembrane</keyword>
<evidence type="ECO:0000313" key="3">
    <source>
        <dbReference type="Proteomes" id="UP001237156"/>
    </source>
</evidence>
<evidence type="ECO:0000256" key="1">
    <source>
        <dbReference type="SAM" id="Phobius"/>
    </source>
</evidence>
<accession>A0AAW6RPL3</accession>
<dbReference type="RefSeq" id="WP_279525313.1">
    <property type="nucleotide sequence ID" value="NZ_JARVII010000087.1"/>
</dbReference>
<dbReference type="Proteomes" id="UP001237156">
    <property type="component" value="Unassembled WGS sequence"/>
</dbReference>
<sequence>MKVNQKYIYGRSIIGMLFLSIVACFLSYAGVIKLRVFLMDWEVNRLCAKEGGIHIYEKVYLPGGYSDYLPGAYLDNRSWQINRMAIKKIFGRSFDCSVSSEYPIYAIDGSQTPVGKSSNPILYKYRDYVMRCSDGKILGEFIKYGRWGGHVIPLPVPDDAYVCKVSGDRLTMLETVFSKEQP</sequence>
<keyword evidence="3" id="KW-1185">Reference proteome</keyword>
<name>A0AAW6RPL3_9BURK</name>
<gene>
    <name evidence="2" type="ORF">QB898_13170</name>
</gene>
<proteinExistence type="predicted"/>